<accession>A0AAD1XYM1</accession>
<name>A0AAD1XYM1_EUPCR</name>
<dbReference type="Proteomes" id="UP001295684">
    <property type="component" value="Unassembled WGS sequence"/>
</dbReference>
<gene>
    <name evidence="1" type="ORF">ECRASSUSDP1_LOCUS23470</name>
</gene>
<evidence type="ECO:0000313" key="2">
    <source>
        <dbReference type="Proteomes" id="UP001295684"/>
    </source>
</evidence>
<organism evidence="1 2">
    <name type="scientific">Euplotes crassus</name>
    <dbReference type="NCBI Taxonomy" id="5936"/>
    <lineage>
        <taxon>Eukaryota</taxon>
        <taxon>Sar</taxon>
        <taxon>Alveolata</taxon>
        <taxon>Ciliophora</taxon>
        <taxon>Intramacronucleata</taxon>
        <taxon>Spirotrichea</taxon>
        <taxon>Hypotrichia</taxon>
        <taxon>Euplotida</taxon>
        <taxon>Euplotidae</taxon>
        <taxon>Moneuplotes</taxon>
    </lineage>
</organism>
<dbReference type="EMBL" id="CAMPGE010024141">
    <property type="protein sequence ID" value="CAI2382003.1"/>
    <property type="molecule type" value="Genomic_DNA"/>
</dbReference>
<reference evidence="1" key="1">
    <citation type="submission" date="2023-07" db="EMBL/GenBank/DDBJ databases">
        <authorList>
            <consortium name="AG Swart"/>
            <person name="Singh M."/>
            <person name="Singh A."/>
            <person name="Seah K."/>
            <person name="Emmerich C."/>
        </authorList>
    </citation>
    <scope>NUCLEOTIDE SEQUENCE</scope>
    <source>
        <strain evidence="1">DP1</strain>
    </source>
</reference>
<protein>
    <submittedName>
        <fullName evidence="1">Uncharacterized protein</fullName>
    </submittedName>
</protein>
<proteinExistence type="predicted"/>
<keyword evidence="2" id="KW-1185">Reference proteome</keyword>
<dbReference type="AlphaFoldDB" id="A0AAD1XYM1"/>
<comment type="caution">
    <text evidence="1">The sequence shown here is derived from an EMBL/GenBank/DDBJ whole genome shotgun (WGS) entry which is preliminary data.</text>
</comment>
<evidence type="ECO:0000313" key="1">
    <source>
        <dbReference type="EMBL" id="CAI2382003.1"/>
    </source>
</evidence>
<sequence length="129" mass="14475">MGAVMDTHVLMAMDQDIHLITMGILTVLQITPHTDPTITQMCMLHTTEAIMETITEDITEDIQEVIMEVITDPDTTLHITGHLPTPQEELLTIHQGIEDPILLHQEDSLELIPLCATKLVKEGQSHGWY</sequence>